<feature type="region of interest" description="Disordered" evidence="1">
    <location>
        <begin position="85"/>
        <end position="112"/>
    </location>
</feature>
<dbReference type="Proteomes" id="UP001267710">
    <property type="component" value="Unassembled WGS sequence"/>
</dbReference>
<reference evidence="2 3" key="1">
    <citation type="submission" date="2023-08" db="EMBL/GenBank/DDBJ databases">
        <title>Functional and genomic diversity of the sorghum phyllosphere microbiome.</title>
        <authorList>
            <person name="Shade A."/>
        </authorList>
    </citation>
    <scope>NUCLEOTIDE SEQUENCE [LARGE SCALE GENOMIC DNA]</scope>
    <source>
        <strain evidence="2 3">SORGH_AS_0335</strain>
    </source>
</reference>
<proteinExistence type="predicted"/>
<dbReference type="RefSeq" id="WP_309825863.1">
    <property type="nucleotide sequence ID" value="NZ_JAVIZX010000001.1"/>
</dbReference>
<evidence type="ECO:0000256" key="1">
    <source>
        <dbReference type="SAM" id="MobiDB-lite"/>
    </source>
</evidence>
<dbReference type="EMBL" id="JAVIZX010000001">
    <property type="protein sequence ID" value="MDR6212839.1"/>
    <property type="molecule type" value="Genomic_DNA"/>
</dbReference>
<gene>
    <name evidence="2" type="ORF">QE399_000528</name>
</gene>
<feature type="compositionally biased region" description="Polar residues" evidence="1">
    <location>
        <begin position="101"/>
        <end position="112"/>
    </location>
</feature>
<comment type="caution">
    <text evidence="2">The sequence shown here is derived from an EMBL/GenBank/DDBJ whole genome shotgun (WGS) entry which is preliminary data.</text>
</comment>
<evidence type="ECO:0000313" key="2">
    <source>
        <dbReference type="EMBL" id="MDR6212839.1"/>
    </source>
</evidence>
<evidence type="ECO:0000313" key="3">
    <source>
        <dbReference type="Proteomes" id="UP001267710"/>
    </source>
</evidence>
<sequence>MPTDLLWETTASQPWQVRPQPITPPNWYITGVVRRGEQTQVIVQFDGEPMPRMFKVGDTLPGGARLGWVRPNAIGVITSTKKTLDVPVLGGDPASRVTPATPASRTSPSTHR</sequence>
<keyword evidence="3" id="KW-1185">Reference proteome</keyword>
<accession>A0ABU1I6J1</accession>
<protein>
    <submittedName>
        <fullName evidence="2">Uncharacterized protein</fullName>
    </submittedName>
</protein>
<name>A0ABU1I6J1_9BURK</name>
<organism evidence="2 3">
    <name type="scientific">Paracidovorax wautersii</name>
    <dbReference type="NCBI Taxonomy" id="1177982"/>
    <lineage>
        <taxon>Bacteria</taxon>
        <taxon>Pseudomonadati</taxon>
        <taxon>Pseudomonadota</taxon>
        <taxon>Betaproteobacteria</taxon>
        <taxon>Burkholderiales</taxon>
        <taxon>Comamonadaceae</taxon>
        <taxon>Paracidovorax</taxon>
    </lineage>
</organism>